<dbReference type="PANTHER" id="PTHR34512:SF30">
    <property type="entry name" value="OUTER MEMBRANE PROTEIN ASSEMBLY FACTOR BAMB"/>
    <property type="match status" value="1"/>
</dbReference>
<dbReference type="Pfam" id="PF13360">
    <property type="entry name" value="PQQ_2"/>
    <property type="match status" value="1"/>
</dbReference>
<dbReference type="Gene3D" id="2.130.10.10">
    <property type="entry name" value="YVTN repeat-like/Quinoprotein amine dehydrogenase"/>
    <property type="match status" value="2"/>
</dbReference>
<proteinExistence type="predicted"/>
<reference evidence="4 5" key="1">
    <citation type="submission" date="2020-05" db="EMBL/GenBank/DDBJ databases">
        <authorList>
            <person name="Whitworth D."/>
        </authorList>
    </citation>
    <scope>NUCLEOTIDE SEQUENCE [LARGE SCALE GENOMIC DNA]</scope>
    <source>
        <strain evidence="4 5">CA046A</strain>
    </source>
</reference>
<evidence type="ECO:0000259" key="3">
    <source>
        <dbReference type="Pfam" id="PF13360"/>
    </source>
</evidence>
<dbReference type="InterPro" id="IPR015943">
    <property type="entry name" value="WD40/YVTN_repeat-like_dom_sf"/>
</dbReference>
<dbReference type="InterPro" id="IPR002372">
    <property type="entry name" value="PQQ_rpt_dom"/>
</dbReference>
<organism evidence="4 5">
    <name type="scientific">Corallococcus exercitus</name>
    <dbReference type="NCBI Taxonomy" id="2316736"/>
    <lineage>
        <taxon>Bacteria</taxon>
        <taxon>Pseudomonadati</taxon>
        <taxon>Myxococcota</taxon>
        <taxon>Myxococcia</taxon>
        <taxon>Myxococcales</taxon>
        <taxon>Cystobacterineae</taxon>
        <taxon>Myxococcaceae</taxon>
        <taxon>Corallococcus</taxon>
    </lineage>
</organism>
<feature type="compositionally biased region" description="Low complexity" evidence="1">
    <location>
        <begin position="166"/>
        <end position="181"/>
    </location>
</feature>
<protein>
    <submittedName>
        <fullName evidence="4">PQQ-binding-like beta-propeller repeat protein</fullName>
    </submittedName>
</protein>
<dbReference type="SUPFAM" id="SSF50998">
    <property type="entry name" value="Quinoprotein alcohol dehydrogenase-like"/>
    <property type="match status" value="2"/>
</dbReference>
<evidence type="ECO:0000256" key="2">
    <source>
        <dbReference type="SAM" id="SignalP"/>
    </source>
</evidence>
<name>A0A7Y4NFQ6_9BACT</name>
<dbReference type="SMART" id="SM00564">
    <property type="entry name" value="PQQ"/>
    <property type="match status" value="4"/>
</dbReference>
<sequence length="385" mass="40142">MPSRACPRLLLVPCLTLTLAVMACQRAPVEPAFQYSSDASSRTGLTALVDGVLLGNEAGAVVRLDREGRPVWTTRLGREVAVAPTVAGDNVIVGTVVGELACLSLQDGKERWRLGGEPPVLTPPVADDEGHTVFLVAPDGAVHALAVDSGQARWKRPAPRAPGQPSPAQAPAAQAPASAPAESLEPQVSVAPALRAAPVLLEGVLVVPLGSGLWALDARSGEPRWSKPVTDVVGLDSERDTVFVATRPGRLLALSVKDGSTRWEQRFADGVTGPPARALGALWVGVGPASLVGLSTAEGREVARVALPSPLVGRVQVGLEDLLLVPTSGREGRLVALKAPGWTPAFTVRADTPLRTRPVVRGPLVFVLGLDGRVLAWRLRVPPPA</sequence>
<dbReference type="InterPro" id="IPR011047">
    <property type="entry name" value="Quinoprotein_ADH-like_sf"/>
</dbReference>
<feature type="signal peptide" evidence="2">
    <location>
        <begin position="1"/>
        <end position="23"/>
    </location>
</feature>
<feature type="region of interest" description="Disordered" evidence="1">
    <location>
        <begin position="149"/>
        <end position="184"/>
    </location>
</feature>
<gene>
    <name evidence="4" type="ORF">HNS30_19340</name>
</gene>
<comment type="caution">
    <text evidence="4">The sequence shown here is derived from an EMBL/GenBank/DDBJ whole genome shotgun (WGS) entry which is preliminary data.</text>
</comment>
<dbReference type="Proteomes" id="UP000528460">
    <property type="component" value="Unassembled WGS sequence"/>
</dbReference>
<dbReference type="PANTHER" id="PTHR34512">
    <property type="entry name" value="CELL SURFACE PROTEIN"/>
    <property type="match status" value="1"/>
</dbReference>
<accession>A0A7Y4NFQ6</accession>
<dbReference type="PROSITE" id="PS51257">
    <property type="entry name" value="PROKAR_LIPOPROTEIN"/>
    <property type="match status" value="1"/>
</dbReference>
<feature type="chain" id="PRO_5031130200" evidence="2">
    <location>
        <begin position="24"/>
        <end position="385"/>
    </location>
</feature>
<feature type="domain" description="Pyrrolo-quinoline quinone repeat" evidence="3">
    <location>
        <begin position="59"/>
        <end position="230"/>
    </location>
</feature>
<dbReference type="EMBL" id="JABFJW010000146">
    <property type="protein sequence ID" value="NOK11200.1"/>
    <property type="molecule type" value="Genomic_DNA"/>
</dbReference>
<keyword evidence="2" id="KW-0732">Signal</keyword>
<evidence type="ECO:0000313" key="5">
    <source>
        <dbReference type="Proteomes" id="UP000528460"/>
    </source>
</evidence>
<dbReference type="AlphaFoldDB" id="A0A7Y4NFQ6"/>
<evidence type="ECO:0000313" key="4">
    <source>
        <dbReference type="EMBL" id="NOK11200.1"/>
    </source>
</evidence>
<dbReference type="InterPro" id="IPR018391">
    <property type="entry name" value="PQQ_b-propeller_rpt"/>
</dbReference>
<evidence type="ECO:0000256" key="1">
    <source>
        <dbReference type="SAM" id="MobiDB-lite"/>
    </source>
</evidence>